<organism evidence="1 2">
    <name type="scientific">Endozoicomonas numazuensis</name>
    <dbReference type="NCBI Taxonomy" id="1137799"/>
    <lineage>
        <taxon>Bacteria</taxon>
        <taxon>Pseudomonadati</taxon>
        <taxon>Pseudomonadota</taxon>
        <taxon>Gammaproteobacteria</taxon>
        <taxon>Oceanospirillales</taxon>
        <taxon>Endozoicomonadaceae</taxon>
        <taxon>Endozoicomonas</taxon>
    </lineage>
</organism>
<dbReference type="AlphaFoldDB" id="A0A081NJU3"/>
<sequence length="110" mass="12974">MRFIFSLLLVTAPLKSQSVEIDRAVLVRSMHNVLFLIIRVIENQVSTFYHIYQLQESLGQYWGSHLEQLDSVKVNEQYLTVKIASFEEVSYIPTEFTFIRWVAPNECNFR</sequence>
<evidence type="ECO:0000313" key="2">
    <source>
        <dbReference type="Proteomes" id="UP000028073"/>
    </source>
</evidence>
<reference evidence="1 2" key="1">
    <citation type="submission" date="2014-06" db="EMBL/GenBank/DDBJ databases">
        <title>Whole Genome Sequences of Three Symbiotic Endozoicomonas Bacteria.</title>
        <authorList>
            <person name="Neave M.J."/>
            <person name="Apprill A."/>
            <person name="Voolstra C.R."/>
        </authorList>
    </citation>
    <scope>NUCLEOTIDE SEQUENCE [LARGE SCALE GENOMIC DNA]</scope>
    <source>
        <strain evidence="1 2">DSM 25634</strain>
    </source>
</reference>
<evidence type="ECO:0000313" key="1">
    <source>
        <dbReference type="EMBL" id="KEQ18716.1"/>
    </source>
</evidence>
<keyword evidence="2" id="KW-1185">Reference proteome</keyword>
<name>A0A081NJU3_9GAMM</name>
<accession>A0A081NJU3</accession>
<proteinExistence type="predicted"/>
<dbReference type="Proteomes" id="UP000028073">
    <property type="component" value="Unassembled WGS sequence"/>
</dbReference>
<dbReference type="EMBL" id="JOKH01000001">
    <property type="protein sequence ID" value="KEQ18716.1"/>
    <property type="molecule type" value="Genomic_DNA"/>
</dbReference>
<comment type="caution">
    <text evidence="1">The sequence shown here is derived from an EMBL/GenBank/DDBJ whole genome shotgun (WGS) entry which is preliminary data.</text>
</comment>
<gene>
    <name evidence="1" type="ORF">GZ78_00965</name>
</gene>
<protein>
    <submittedName>
        <fullName evidence="1">Uncharacterized protein</fullName>
    </submittedName>
</protein>